<comment type="caution">
    <text evidence="1">The sequence shown here is derived from an EMBL/GenBank/DDBJ whole genome shotgun (WGS) entry which is preliminary data.</text>
</comment>
<keyword evidence="2" id="KW-1185">Reference proteome</keyword>
<reference evidence="1" key="1">
    <citation type="journal article" date="2023" name="Int. J. Syst. Evol. Microbiol.">
        <title>Collibacillus ludicampi gen. nov., sp. nov., a new soil bacterium of the family Alicyclobacillaceae.</title>
        <authorList>
            <person name="Jojima T."/>
            <person name="Ioku Y."/>
            <person name="Fukuta Y."/>
            <person name="Shirasaka N."/>
            <person name="Matsumura Y."/>
            <person name="Mori M."/>
        </authorList>
    </citation>
    <scope>NUCLEOTIDE SEQUENCE</scope>
    <source>
        <strain evidence="1">TP075</strain>
    </source>
</reference>
<evidence type="ECO:0000313" key="1">
    <source>
        <dbReference type="EMBL" id="GIM45405.1"/>
    </source>
</evidence>
<evidence type="ECO:0000313" key="2">
    <source>
        <dbReference type="Proteomes" id="UP001057291"/>
    </source>
</evidence>
<gene>
    <name evidence="1" type="ORF">DNHGIG_09540</name>
</gene>
<name>A0AAV4LCB7_9BACL</name>
<dbReference type="Proteomes" id="UP001057291">
    <property type="component" value="Unassembled WGS sequence"/>
</dbReference>
<sequence>MTHPIGGVDLSQLLDPYFKFMHLVVHDTYPINQDSGVFLDQPFKFGRREIDEFNIGYGFSGKTVMSVLEQSDTGENAIRLKIQEKWAGTIIVHPDQLDIAVKQKIDPIPRISLHEQDLALMILPEKSVFHDLHHALLRECVKDGKLA</sequence>
<dbReference type="AlphaFoldDB" id="A0AAV4LCB7"/>
<proteinExistence type="predicted"/>
<protein>
    <submittedName>
        <fullName evidence="1">Uncharacterized protein</fullName>
    </submittedName>
</protein>
<accession>A0AAV4LCB7</accession>
<organism evidence="1 2">
    <name type="scientific">Collibacillus ludicampi</name>
    <dbReference type="NCBI Taxonomy" id="2771369"/>
    <lineage>
        <taxon>Bacteria</taxon>
        <taxon>Bacillati</taxon>
        <taxon>Bacillota</taxon>
        <taxon>Bacilli</taxon>
        <taxon>Bacillales</taxon>
        <taxon>Alicyclobacillaceae</taxon>
        <taxon>Collibacillus</taxon>
    </lineage>
</organism>
<dbReference type="EMBL" id="BOQE01000001">
    <property type="protein sequence ID" value="GIM45405.1"/>
    <property type="molecule type" value="Genomic_DNA"/>
</dbReference>